<proteinExistence type="predicted"/>
<keyword evidence="3" id="KW-1185">Reference proteome</keyword>
<gene>
    <name evidence="2" type="ORF">AA14337_0279</name>
</gene>
<protein>
    <submittedName>
        <fullName evidence="2">Uncharacterized protein</fullName>
    </submittedName>
</protein>
<organism evidence="2 3">
    <name type="scientific">Acetobacter malorum DSM 14337</name>
    <dbReference type="NCBI Taxonomy" id="1307910"/>
    <lineage>
        <taxon>Bacteria</taxon>
        <taxon>Pseudomonadati</taxon>
        <taxon>Pseudomonadota</taxon>
        <taxon>Alphaproteobacteria</taxon>
        <taxon>Acetobacterales</taxon>
        <taxon>Acetobacteraceae</taxon>
        <taxon>Acetobacter</taxon>
    </lineage>
</organism>
<reference evidence="2" key="1">
    <citation type="submission" date="2013-04" db="EMBL/GenBank/DDBJ databases">
        <title>The genome sequencing project of 58 acetic acid bacteria.</title>
        <authorList>
            <person name="Okamoto-Kainuma A."/>
            <person name="Ishikawa M."/>
            <person name="Umino S."/>
            <person name="Koizumi Y."/>
            <person name="Shiwa Y."/>
            <person name="Yoshikawa H."/>
            <person name="Matsutani M."/>
            <person name="Matsushita K."/>
        </authorList>
    </citation>
    <scope>NUCLEOTIDE SEQUENCE</scope>
    <source>
        <strain evidence="2">DSM 14337</strain>
    </source>
</reference>
<evidence type="ECO:0000313" key="3">
    <source>
        <dbReference type="Proteomes" id="UP001065047"/>
    </source>
</evidence>
<feature type="compositionally biased region" description="Polar residues" evidence="1">
    <location>
        <begin position="11"/>
        <end position="25"/>
    </location>
</feature>
<name>A0ABQ0PMV8_9PROT</name>
<sequence length="71" mass="7549">MIKGRCPQPAVSPSASTICVKNGSDSAEHRDMTEETGLRSGDLDKDAGMGKKNVLISKQETILPGTVYLTI</sequence>
<evidence type="ECO:0000313" key="2">
    <source>
        <dbReference type="EMBL" id="GBQ75664.1"/>
    </source>
</evidence>
<feature type="compositionally biased region" description="Basic and acidic residues" evidence="1">
    <location>
        <begin position="26"/>
        <end position="49"/>
    </location>
</feature>
<comment type="caution">
    <text evidence="2">The sequence shown here is derived from an EMBL/GenBank/DDBJ whole genome shotgun (WGS) entry which is preliminary data.</text>
</comment>
<dbReference type="Proteomes" id="UP001065047">
    <property type="component" value="Unassembled WGS sequence"/>
</dbReference>
<feature type="region of interest" description="Disordered" evidence="1">
    <location>
        <begin position="1"/>
        <end position="50"/>
    </location>
</feature>
<accession>A0ABQ0PMV8</accession>
<evidence type="ECO:0000256" key="1">
    <source>
        <dbReference type="SAM" id="MobiDB-lite"/>
    </source>
</evidence>
<dbReference type="EMBL" id="BAPF01000003">
    <property type="protein sequence ID" value="GBQ75664.1"/>
    <property type="molecule type" value="Genomic_DNA"/>
</dbReference>